<dbReference type="Pfam" id="PF14326">
    <property type="entry name" value="DUF4384"/>
    <property type="match status" value="1"/>
</dbReference>
<comment type="caution">
    <text evidence="4">The sequence shown here is derived from an EMBL/GenBank/DDBJ whole genome shotgun (WGS) entry which is preliminary data.</text>
</comment>
<evidence type="ECO:0000256" key="1">
    <source>
        <dbReference type="SAM" id="SignalP"/>
    </source>
</evidence>
<protein>
    <submittedName>
        <fullName evidence="4">PEGA domain-containing protein</fullName>
    </submittedName>
</protein>
<feature type="domain" description="PEGA" evidence="2">
    <location>
        <begin position="194"/>
        <end position="260"/>
    </location>
</feature>
<dbReference type="AlphaFoldDB" id="A0A523WD70"/>
<accession>A0A523WD70</accession>
<dbReference type="Pfam" id="PF08308">
    <property type="entry name" value="PEGA"/>
    <property type="match status" value="2"/>
</dbReference>
<reference evidence="4 5" key="1">
    <citation type="submission" date="2019-03" db="EMBL/GenBank/DDBJ databases">
        <title>Metabolic potential of uncultured bacteria and archaea associated with petroleum seepage in deep-sea sediments.</title>
        <authorList>
            <person name="Dong X."/>
            <person name="Hubert C."/>
        </authorList>
    </citation>
    <scope>NUCLEOTIDE SEQUENCE [LARGE SCALE GENOMIC DNA]</scope>
    <source>
        <strain evidence="4">E29_bin52</strain>
    </source>
</reference>
<dbReference type="PANTHER" id="PTHR36194:SF1">
    <property type="entry name" value="S-LAYER-LIKE PROTEIN"/>
    <property type="match status" value="1"/>
</dbReference>
<sequence>MLKGKKMLLLAMSVLLALGAFSPALADVRPGFERKKIIVKPTFKIDIWVDKGCGGTYKIGDKLIVYFRSSKDSYLNLFDVSPAGRVRLIFPNRYRTDNFFEADIVHAIPTEGDDFEFEVTPPTGKGAIRAMATLSPWHFTPRETLRKGALFPTIGRSMDEFASRLKKKITPVSRADRATDTCTYTVTKRMPRYGKIKVASDPSRARVFLDGTYRGRTPITIGDVTVGEHQIKVTKDDYYDWSETVAVRSNRTTTVLARLDRIPRTGSISVTSSPSHARVFLDGEYRGRTPLTIRNARVGEYQIKVSKEGYHDWSQAIRVRSNVTKRVFATLEPIPRTGSISVNSSPRHARV</sequence>
<feature type="domain" description="PEGA" evidence="2">
    <location>
        <begin position="266"/>
        <end position="333"/>
    </location>
</feature>
<evidence type="ECO:0000313" key="5">
    <source>
        <dbReference type="Proteomes" id="UP000319130"/>
    </source>
</evidence>
<dbReference type="Proteomes" id="UP000319130">
    <property type="component" value="Unassembled WGS sequence"/>
</dbReference>
<proteinExistence type="predicted"/>
<feature type="signal peptide" evidence="1">
    <location>
        <begin position="1"/>
        <end position="26"/>
    </location>
</feature>
<feature type="chain" id="PRO_5022131560" evidence="1">
    <location>
        <begin position="27"/>
        <end position="351"/>
    </location>
</feature>
<dbReference type="InterPro" id="IPR025493">
    <property type="entry name" value="DUF4384"/>
</dbReference>
<name>A0A523WD70_UNCAE</name>
<keyword evidence="1" id="KW-0732">Signal</keyword>
<feature type="non-terminal residue" evidence="4">
    <location>
        <position position="351"/>
    </location>
</feature>
<evidence type="ECO:0000259" key="3">
    <source>
        <dbReference type="Pfam" id="PF14326"/>
    </source>
</evidence>
<evidence type="ECO:0000259" key="2">
    <source>
        <dbReference type="Pfam" id="PF08308"/>
    </source>
</evidence>
<dbReference type="InterPro" id="IPR013229">
    <property type="entry name" value="PEGA"/>
</dbReference>
<evidence type="ECO:0000313" key="4">
    <source>
        <dbReference type="EMBL" id="TET64964.1"/>
    </source>
</evidence>
<dbReference type="PANTHER" id="PTHR36194">
    <property type="entry name" value="S-LAYER-LIKE PROTEIN"/>
    <property type="match status" value="1"/>
</dbReference>
<feature type="domain" description="DUF4384" evidence="3">
    <location>
        <begin position="56"/>
        <end position="136"/>
    </location>
</feature>
<organism evidence="4 5">
    <name type="scientific">Aerophobetes bacterium</name>
    <dbReference type="NCBI Taxonomy" id="2030807"/>
    <lineage>
        <taxon>Bacteria</taxon>
        <taxon>Candidatus Aerophobota</taxon>
    </lineage>
</organism>
<gene>
    <name evidence="4" type="ORF">E3J48_00365</name>
</gene>
<dbReference type="EMBL" id="SOIZ01000018">
    <property type="protein sequence ID" value="TET64964.1"/>
    <property type="molecule type" value="Genomic_DNA"/>
</dbReference>